<feature type="domain" description="PAC" evidence="8">
    <location>
        <begin position="177"/>
        <end position="233"/>
    </location>
</feature>
<name>A0ABT7E6S4_9FIRM</name>
<evidence type="ECO:0000313" key="9">
    <source>
        <dbReference type="EMBL" id="MDK2562635.1"/>
    </source>
</evidence>
<keyword evidence="4" id="KW-0418">Kinase</keyword>
<keyword evidence="10" id="KW-1185">Reference proteome</keyword>
<keyword evidence="4" id="KW-0808">Transferase</keyword>
<evidence type="ECO:0000256" key="4">
    <source>
        <dbReference type="ARBA" id="ARBA00022777"/>
    </source>
</evidence>
<reference evidence="9 10" key="1">
    <citation type="submission" date="2023-05" db="EMBL/GenBank/DDBJ databases">
        <title>Rombocin, a short stable natural nisin variant, displays selective antimicrobial activity against Listeria monocytogenes and employs dual mode of action to kill target bacterial strains.</title>
        <authorList>
            <person name="Wambui J."/>
            <person name="Stephan R."/>
            <person name="Kuipers O.P."/>
        </authorList>
    </citation>
    <scope>NUCLEOTIDE SEQUENCE [LARGE SCALE GENOMIC DNA]</scope>
    <source>
        <strain evidence="9 10">RC002</strain>
    </source>
</reference>
<dbReference type="Gene3D" id="3.30.450.20">
    <property type="entry name" value="PAS domain"/>
    <property type="match status" value="3"/>
</dbReference>
<dbReference type="SMART" id="SM00091">
    <property type="entry name" value="PAS"/>
    <property type="match status" value="3"/>
</dbReference>
<dbReference type="InterPro" id="IPR036097">
    <property type="entry name" value="HisK_dim/P_sf"/>
</dbReference>
<dbReference type="SMART" id="SM00086">
    <property type="entry name" value="PAC"/>
    <property type="match status" value="2"/>
</dbReference>
<dbReference type="CDD" id="cd00130">
    <property type="entry name" value="PAS"/>
    <property type="match status" value="2"/>
</dbReference>
<dbReference type="InterPro" id="IPR005467">
    <property type="entry name" value="His_kinase_dom"/>
</dbReference>
<proteinExistence type="predicted"/>
<evidence type="ECO:0000256" key="1">
    <source>
        <dbReference type="ARBA" id="ARBA00000085"/>
    </source>
</evidence>
<sequence>MEKIFNKFNKYILIVDKQGNIKLCNDKLISKLGYSQFELYNSNINKVIYNQDEIIKQILNIKEDIDIIVNINSKSKNIIPLKCEVAMSEYKGEKVLFIIGEDINKSLYNIDDLEILLDSIQMNAWIKDINGKYLYVNKSLANLAQKDKVNIIGTYDKDLWIEDEYKIYVKTDKDIIQSKEGRLFKDKNSKNGDKRLFETYKAPILDEKQEVKYIIGINRDITLKNKIEKELQNNYDKLNNVNDIISTKNDYKNIQELLNSICDDFLKHLNADSLCIISYNPIKKELKRYLEIGCSQDSFKDLYRVKINNEEEKELFEKESEGIRAINEVEQMKNYTGTVDKDIKYLGTYNIKFKDEFLGLLCISYKNGNKPKFNQDEFIKSSCSQIAVLIKNHRLCEQLKIENKKRSNTENTLELFLSTAADIMGIVNLDGYLKKVTPKWTEVLGWSEAELLSMHCSKIIHKDDMLIVLNTIFKDEISKYKQNIKMRCLCKNNSYIWIDWTSKYIKQHNHFIITGKDITEEKNIEEQKNKLEKAIHLESIKNEFFANISHEFKTPLNIILGSMQLLNQNIQNDNITIEKLKRCSGTIKQNSYRLLRLVNNVIDMSRIDTGYYELQLSNNNIVSIIEDITLSVVNYVENKNISIIFDTEIEEEFIACDPDKIERIMLNLLSNAIKYTDEYGKISVDLKSDNKNIIVSVKDNGAGMPNNKLDIIFDRFGQVNSTLTKKCEGSGIGLSLVKSLIEMHGGSIDVKSEVGKGSEFIFKLPILRIQNNENIVAHRESKHTQIEKCNVEFSDIYNL</sequence>
<accession>A0ABT7E6S4</accession>
<dbReference type="InterPro" id="IPR029016">
    <property type="entry name" value="GAF-like_dom_sf"/>
</dbReference>
<dbReference type="SUPFAM" id="SSF55781">
    <property type="entry name" value="GAF domain-like"/>
    <property type="match status" value="1"/>
</dbReference>
<evidence type="ECO:0000313" key="10">
    <source>
        <dbReference type="Proteomes" id="UP001301012"/>
    </source>
</evidence>
<keyword evidence="3" id="KW-0597">Phosphoprotein</keyword>
<dbReference type="SUPFAM" id="SSF55874">
    <property type="entry name" value="ATPase domain of HSP90 chaperone/DNA topoisomerase II/histidine kinase"/>
    <property type="match status" value="1"/>
</dbReference>
<dbReference type="Proteomes" id="UP001301012">
    <property type="component" value="Unassembled WGS sequence"/>
</dbReference>
<keyword evidence="5" id="KW-0902">Two-component regulatory system</keyword>
<dbReference type="EMBL" id="JASKYM010000001">
    <property type="protein sequence ID" value="MDK2562635.1"/>
    <property type="molecule type" value="Genomic_DNA"/>
</dbReference>
<dbReference type="SMART" id="SM00388">
    <property type="entry name" value="HisKA"/>
    <property type="match status" value="1"/>
</dbReference>
<organism evidence="9 10">
    <name type="scientific">Romboutsia sedimentorum</name>
    <dbReference type="NCBI Taxonomy" id="1368474"/>
    <lineage>
        <taxon>Bacteria</taxon>
        <taxon>Bacillati</taxon>
        <taxon>Bacillota</taxon>
        <taxon>Clostridia</taxon>
        <taxon>Peptostreptococcales</taxon>
        <taxon>Peptostreptococcaceae</taxon>
        <taxon>Romboutsia</taxon>
    </lineage>
</organism>
<dbReference type="PROSITE" id="PS50113">
    <property type="entry name" value="PAC"/>
    <property type="match status" value="1"/>
</dbReference>
<dbReference type="GO" id="GO:0005524">
    <property type="term" value="F:ATP binding"/>
    <property type="evidence" value="ECO:0007669"/>
    <property type="project" value="UniProtKB-KW"/>
</dbReference>
<feature type="domain" description="Histidine kinase" evidence="6">
    <location>
        <begin position="547"/>
        <end position="768"/>
    </location>
</feature>
<dbReference type="Pfam" id="PF02518">
    <property type="entry name" value="HATPase_c"/>
    <property type="match status" value="1"/>
</dbReference>
<evidence type="ECO:0000256" key="2">
    <source>
        <dbReference type="ARBA" id="ARBA00012438"/>
    </source>
</evidence>
<dbReference type="Pfam" id="PF00512">
    <property type="entry name" value="HisKA"/>
    <property type="match status" value="1"/>
</dbReference>
<dbReference type="PRINTS" id="PR00344">
    <property type="entry name" value="BCTRLSENSOR"/>
</dbReference>
<comment type="caution">
    <text evidence="9">The sequence shown here is derived from an EMBL/GenBank/DDBJ whole genome shotgun (WGS) entry which is preliminary data.</text>
</comment>
<dbReference type="InterPro" id="IPR003594">
    <property type="entry name" value="HATPase_dom"/>
</dbReference>
<dbReference type="SMART" id="SM00387">
    <property type="entry name" value="HATPase_c"/>
    <property type="match status" value="1"/>
</dbReference>
<feature type="domain" description="PAS" evidence="7">
    <location>
        <begin position="1"/>
        <end position="52"/>
    </location>
</feature>
<dbReference type="Pfam" id="PF08447">
    <property type="entry name" value="PAS_3"/>
    <property type="match status" value="1"/>
</dbReference>
<dbReference type="PANTHER" id="PTHR43547">
    <property type="entry name" value="TWO-COMPONENT HISTIDINE KINASE"/>
    <property type="match status" value="1"/>
</dbReference>
<dbReference type="Gene3D" id="1.10.287.130">
    <property type="match status" value="1"/>
</dbReference>
<dbReference type="SUPFAM" id="SSF55785">
    <property type="entry name" value="PYP-like sensor domain (PAS domain)"/>
    <property type="match status" value="2"/>
</dbReference>
<dbReference type="NCBIfam" id="TIGR00229">
    <property type="entry name" value="sensory_box"/>
    <property type="match status" value="3"/>
</dbReference>
<dbReference type="EC" id="2.7.13.3" evidence="2"/>
<dbReference type="CDD" id="cd00082">
    <property type="entry name" value="HisKA"/>
    <property type="match status" value="1"/>
</dbReference>
<dbReference type="InterPro" id="IPR035965">
    <property type="entry name" value="PAS-like_dom_sf"/>
</dbReference>
<dbReference type="PROSITE" id="PS50109">
    <property type="entry name" value="HIS_KIN"/>
    <property type="match status" value="1"/>
</dbReference>
<dbReference type="InterPro" id="IPR013656">
    <property type="entry name" value="PAS_4"/>
</dbReference>
<dbReference type="InterPro" id="IPR004358">
    <property type="entry name" value="Sig_transdc_His_kin-like_C"/>
</dbReference>
<evidence type="ECO:0000256" key="3">
    <source>
        <dbReference type="ARBA" id="ARBA00022553"/>
    </source>
</evidence>
<gene>
    <name evidence="9" type="ORF">QOZ84_03665</name>
</gene>
<evidence type="ECO:0000259" key="8">
    <source>
        <dbReference type="PROSITE" id="PS50113"/>
    </source>
</evidence>
<evidence type="ECO:0000259" key="6">
    <source>
        <dbReference type="PROSITE" id="PS50109"/>
    </source>
</evidence>
<dbReference type="Gene3D" id="3.30.450.40">
    <property type="match status" value="1"/>
</dbReference>
<dbReference type="PROSITE" id="PS50112">
    <property type="entry name" value="PAS"/>
    <property type="match status" value="2"/>
</dbReference>
<dbReference type="Pfam" id="PF08448">
    <property type="entry name" value="PAS_4"/>
    <property type="match status" value="1"/>
</dbReference>
<evidence type="ECO:0000259" key="7">
    <source>
        <dbReference type="PROSITE" id="PS50112"/>
    </source>
</evidence>
<dbReference type="Pfam" id="PF13426">
    <property type="entry name" value="PAS_9"/>
    <property type="match status" value="1"/>
</dbReference>
<keyword evidence="9" id="KW-0067">ATP-binding</keyword>
<dbReference type="InterPro" id="IPR013655">
    <property type="entry name" value="PAS_fold_3"/>
</dbReference>
<dbReference type="InterPro" id="IPR000014">
    <property type="entry name" value="PAS"/>
</dbReference>
<dbReference type="PANTHER" id="PTHR43547:SF2">
    <property type="entry name" value="HYBRID SIGNAL TRANSDUCTION HISTIDINE KINASE C"/>
    <property type="match status" value="1"/>
</dbReference>
<dbReference type="InterPro" id="IPR000700">
    <property type="entry name" value="PAS-assoc_C"/>
</dbReference>
<protein>
    <recommendedName>
        <fullName evidence="2">histidine kinase</fullName>
        <ecNumber evidence="2">2.7.13.3</ecNumber>
    </recommendedName>
</protein>
<feature type="domain" description="PAS" evidence="7">
    <location>
        <begin position="409"/>
        <end position="480"/>
    </location>
</feature>
<comment type="catalytic activity">
    <reaction evidence="1">
        <text>ATP + protein L-histidine = ADP + protein N-phospho-L-histidine.</text>
        <dbReference type="EC" id="2.7.13.3"/>
    </reaction>
</comment>
<evidence type="ECO:0000256" key="5">
    <source>
        <dbReference type="ARBA" id="ARBA00023012"/>
    </source>
</evidence>
<dbReference type="InterPro" id="IPR036890">
    <property type="entry name" value="HATPase_C_sf"/>
</dbReference>
<dbReference type="Gene3D" id="3.30.565.10">
    <property type="entry name" value="Histidine kinase-like ATPase, C-terminal domain"/>
    <property type="match status" value="1"/>
</dbReference>
<dbReference type="InterPro" id="IPR003661">
    <property type="entry name" value="HisK_dim/P_dom"/>
</dbReference>
<dbReference type="InterPro" id="IPR001610">
    <property type="entry name" value="PAC"/>
</dbReference>
<dbReference type="SUPFAM" id="SSF47384">
    <property type="entry name" value="Homodimeric domain of signal transducing histidine kinase"/>
    <property type="match status" value="1"/>
</dbReference>
<dbReference type="RefSeq" id="WP_284131602.1">
    <property type="nucleotide sequence ID" value="NZ_JASKYM010000001.1"/>
</dbReference>
<keyword evidence="9" id="KW-0547">Nucleotide-binding</keyword>